<feature type="compositionally biased region" description="Low complexity" evidence="1">
    <location>
        <begin position="46"/>
        <end position="62"/>
    </location>
</feature>
<reference evidence="2 4" key="1">
    <citation type="submission" date="2020-01" db="EMBL/GenBank/DDBJ databases">
        <authorList>
            <consortium name="DOE Joint Genome Institute"/>
            <person name="Haridas S."/>
            <person name="Albert R."/>
            <person name="Binder M."/>
            <person name="Bloem J."/>
            <person name="Labutti K."/>
            <person name="Salamov A."/>
            <person name="Andreopoulos B."/>
            <person name="Baker S.E."/>
            <person name="Barry K."/>
            <person name="Bills G."/>
            <person name="Bluhm B.H."/>
            <person name="Cannon C."/>
            <person name="Castanera R."/>
            <person name="Culley D.E."/>
            <person name="Daum C."/>
            <person name="Ezra D."/>
            <person name="Gonzalez J.B."/>
            <person name="Henrissat B."/>
            <person name="Kuo A."/>
            <person name="Liang C."/>
            <person name="Lipzen A."/>
            <person name="Lutzoni F."/>
            <person name="Magnuson J."/>
            <person name="Mondo S."/>
            <person name="Nolan M."/>
            <person name="Ohm R."/>
            <person name="Pangilinan J."/>
            <person name="Park H.-J."/>
            <person name="Ramirez L."/>
            <person name="Alfaro M."/>
            <person name="Sun H."/>
            <person name="Tritt A."/>
            <person name="Yoshinaga Y."/>
            <person name="Zwiers L.-H."/>
            <person name="Turgeon B.G."/>
            <person name="Goodwin S.B."/>
            <person name="Spatafora J.W."/>
            <person name="Crous P.W."/>
            <person name="Grigoriev I.V."/>
        </authorList>
    </citation>
    <scope>NUCLEOTIDE SEQUENCE</scope>
    <source>
        <strain evidence="2 4">CBS 781.70</strain>
    </source>
</reference>
<evidence type="ECO:0000313" key="4">
    <source>
        <dbReference type="RefSeq" id="XP_033530519.1"/>
    </source>
</evidence>
<organism evidence="2">
    <name type="scientific">Eremomyces bilateralis CBS 781.70</name>
    <dbReference type="NCBI Taxonomy" id="1392243"/>
    <lineage>
        <taxon>Eukaryota</taxon>
        <taxon>Fungi</taxon>
        <taxon>Dikarya</taxon>
        <taxon>Ascomycota</taxon>
        <taxon>Pezizomycotina</taxon>
        <taxon>Dothideomycetes</taxon>
        <taxon>Dothideomycetes incertae sedis</taxon>
        <taxon>Eremomycetales</taxon>
        <taxon>Eremomycetaceae</taxon>
        <taxon>Eremomyces</taxon>
    </lineage>
</organism>
<dbReference type="GeneID" id="54414952"/>
<keyword evidence="3" id="KW-1185">Reference proteome</keyword>
<protein>
    <submittedName>
        <fullName evidence="2 4">Uncharacterized protein</fullName>
    </submittedName>
</protein>
<dbReference type="EMBL" id="ML975178">
    <property type="protein sequence ID" value="KAF1808888.1"/>
    <property type="molecule type" value="Genomic_DNA"/>
</dbReference>
<sequence length="158" mass="17763">MELRTPESRRAASAGHISTDRINPRRHPATWRRSFIHPSTHPFIARPRSPLLPSSSTSRSSPNFHPSIHPNHPTLHSSESNHLLRLLPSIAVHDLRYLAGSSLFRHPAYPIPDFRPATRYLSIRCMGARLLSCSLPRGLVCSLACSFGFWESATNRVD</sequence>
<feature type="region of interest" description="Disordered" evidence="1">
    <location>
        <begin position="41"/>
        <end position="72"/>
    </location>
</feature>
<evidence type="ECO:0000256" key="1">
    <source>
        <dbReference type="SAM" id="MobiDB-lite"/>
    </source>
</evidence>
<evidence type="ECO:0000313" key="3">
    <source>
        <dbReference type="Proteomes" id="UP000504638"/>
    </source>
</evidence>
<proteinExistence type="predicted"/>
<name>A0A6G1FT51_9PEZI</name>
<dbReference type="AlphaFoldDB" id="A0A6G1FT51"/>
<dbReference type="RefSeq" id="XP_033530519.1">
    <property type="nucleotide sequence ID" value="XM_033674382.1"/>
</dbReference>
<dbReference type="Proteomes" id="UP000504638">
    <property type="component" value="Unplaced"/>
</dbReference>
<evidence type="ECO:0000313" key="2">
    <source>
        <dbReference type="EMBL" id="KAF1808888.1"/>
    </source>
</evidence>
<feature type="compositionally biased region" description="Basic and acidic residues" evidence="1">
    <location>
        <begin position="1"/>
        <end position="10"/>
    </location>
</feature>
<accession>A0A6G1FT51</accession>
<reference evidence="4" key="2">
    <citation type="submission" date="2020-04" db="EMBL/GenBank/DDBJ databases">
        <authorList>
            <consortium name="NCBI Genome Project"/>
        </authorList>
    </citation>
    <scope>NUCLEOTIDE SEQUENCE</scope>
    <source>
        <strain evidence="4">CBS 781.70</strain>
    </source>
</reference>
<gene>
    <name evidence="2 4" type="ORF">P152DRAFT_207084</name>
</gene>
<reference evidence="4" key="3">
    <citation type="submission" date="2025-04" db="UniProtKB">
        <authorList>
            <consortium name="RefSeq"/>
        </authorList>
    </citation>
    <scope>IDENTIFICATION</scope>
    <source>
        <strain evidence="4">CBS 781.70</strain>
    </source>
</reference>
<feature type="region of interest" description="Disordered" evidence="1">
    <location>
        <begin position="1"/>
        <end position="24"/>
    </location>
</feature>